<dbReference type="OrthoDB" id="9809878at2"/>
<dbReference type="PIRSF" id="PIRSF002070">
    <property type="entry name" value="SSB"/>
    <property type="match status" value="1"/>
</dbReference>
<proteinExistence type="inferred from homology"/>
<name>A0A4Q9JUV9_9BACT</name>
<evidence type="ECO:0000256" key="1">
    <source>
        <dbReference type="ARBA" id="ARBA00023125"/>
    </source>
</evidence>
<dbReference type="InterPro" id="IPR012340">
    <property type="entry name" value="NA-bd_OB-fold"/>
</dbReference>
<dbReference type="GO" id="GO:0003697">
    <property type="term" value="F:single-stranded DNA binding"/>
    <property type="evidence" value="ECO:0007669"/>
    <property type="project" value="UniProtKB-UniRule"/>
</dbReference>
<sequence>MNQVNLCGYLGKDFEMKITPSGSAFAKTTLAVSENRRNEKGEYETYTSWIPIILFGRKAEVANQYIKKGDRFLGTGKIVTSSYTDQYGNLRYGWQVVISSFEFIEKKAEQNQNCKVASNPNQIIPPKEIETMQSIDEKQVEMYMQEDENLPF</sequence>
<accession>A0A4Q9JUV9</accession>
<dbReference type="HAMAP" id="MF_00984">
    <property type="entry name" value="SSB"/>
    <property type="match status" value="1"/>
</dbReference>
<evidence type="ECO:0000256" key="3">
    <source>
        <dbReference type="PIRNR" id="PIRNR002070"/>
    </source>
</evidence>
<gene>
    <name evidence="4" type="ORF">DU473_06995</name>
</gene>
<evidence type="ECO:0000313" key="4">
    <source>
        <dbReference type="EMBL" id="TBR79532.1"/>
    </source>
</evidence>
<reference evidence="4 5" key="1">
    <citation type="submission" date="2018-07" db="EMBL/GenBank/DDBJ databases">
        <title>Campylobacter zealandensis sp. nov., isolated from birds and water in New Zealand.</title>
        <authorList>
            <person name="Wilkinson D.A."/>
            <person name="Biggs P.J."/>
            <person name="French N.P."/>
            <person name="Midwinter A.C."/>
        </authorList>
    </citation>
    <scope>NUCLEOTIDE SEQUENCE [LARGE SCALE GENOMIC DNA]</scope>
    <source>
        <strain evidence="4 5">B423b</strain>
    </source>
</reference>
<evidence type="ECO:0000313" key="5">
    <source>
        <dbReference type="Proteomes" id="UP000292583"/>
    </source>
</evidence>
<dbReference type="Gene3D" id="2.40.50.140">
    <property type="entry name" value="Nucleic acid-binding proteins"/>
    <property type="match status" value="1"/>
</dbReference>
<dbReference type="RefSeq" id="WP_131186840.1">
    <property type="nucleotide sequence ID" value="NZ_CP076659.1"/>
</dbReference>
<comment type="subunit">
    <text evidence="2">Homotetramer.</text>
</comment>
<dbReference type="AlphaFoldDB" id="A0A4Q9JUV9"/>
<dbReference type="Proteomes" id="UP000292583">
    <property type="component" value="Unassembled WGS sequence"/>
</dbReference>
<protein>
    <recommendedName>
        <fullName evidence="2 3">Single-stranded DNA-binding protein</fullName>
        <shortName evidence="2">SSB</shortName>
    </recommendedName>
</protein>
<keyword evidence="5" id="KW-1185">Reference proteome</keyword>
<comment type="caution">
    <text evidence="2">Lacks conserved residue(s) required for the propagation of feature annotation.</text>
</comment>
<dbReference type="PANTHER" id="PTHR10302:SF0">
    <property type="entry name" value="SINGLE-STRANDED DNA-BINDING PROTEIN, MITOCHONDRIAL"/>
    <property type="match status" value="1"/>
</dbReference>
<dbReference type="InterPro" id="IPR011344">
    <property type="entry name" value="ssDNA-bd"/>
</dbReference>
<dbReference type="PROSITE" id="PS50935">
    <property type="entry name" value="SSB"/>
    <property type="match status" value="1"/>
</dbReference>
<dbReference type="CDD" id="cd04496">
    <property type="entry name" value="SSB_OBF"/>
    <property type="match status" value="1"/>
</dbReference>
<dbReference type="SUPFAM" id="SSF50249">
    <property type="entry name" value="Nucleic acid-binding proteins"/>
    <property type="match status" value="1"/>
</dbReference>
<dbReference type="InterPro" id="IPR000424">
    <property type="entry name" value="Primosome_PriB/ssb"/>
</dbReference>
<keyword evidence="1 2" id="KW-0238">DNA-binding</keyword>
<evidence type="ECO:0000256" key="2">
    <source>
        <dbReference type="HAMAP-Rule" id="MF_00984"/>
    </source>
</evidence>
<dbReference type="PANTHER" id="PTHR10302">
    <property type="entry name" value="SINGLE-STRANDED DNA-BINDING PROTEIN"/>
    <property type="match status" value="1"/>
</dbReference>
<comment type="caution">
    <text evidence="4">The sequence shown here is derived from an EMBL/GenBank/DDBJ whole genome shotgun (WGS) entry which is preliminary data.</text>
</comment>
<dbReference type="GO" id="GO:0009295">
    <property type="term" value="C:nucleoid"/>
    <property type="evidence" value="ECO:0007669"/>
    <property type="project" value="TreeGrafter"/>
</dbReference>
<dbReference type="GO" id="GO:0006260">
    <property type="term" value="P:DNA replication"/>
    <property type="evidence" value="ECO:0007669"/>
    <property type="project" value="InterPro"/>
</dbReference>
<organism evidence="4 5">
    <name type="scientific">Campylobacter novaezeelandiae</name>
    <dbReference type="NCBI Taxonomy" id="2267891"/>
    <lineage>
        <taxon>Bacteria</taxon>
        <taxon>Pseudomonadati</taxon>
        <taxon>Campylobacterota</taxon>
        <taxon>Epsilonproteobacteria</taxon>
        <taxon>Campylobacterales</taxon>
        <taxon>Campylobacteraceae</taxon>
        <taxon>Campylobacter</taxon>
    </lineage>
</organism>
<dbReference type="NCBIfam" id="TIGR00621">
    <property type="entry name" value="ssb"/>
    <property type="match status" value="1"/>
</dbReference>
<dbReference type="Pfam" id="PF00436">
    <property type="entry name" value="SSB"/>
    <property type="match status" value="1"/>
</dbReference>
<dbReference type="EMBL" id="QPGR01000015">
    <property type="protein sequence ID" value="TBR79532.1"/>
    <property type="molecule type" value="Genomic_DNA"/>
</dbReference>